<feature type="domain" description="Ig-like" evidence="20">
    <location>
        <begin position="41"/>
        <end position="137"/>
    </location>
</feature>
<feature type="compositionally biased region" description="Polar residues" evidence="18">
    <location>
        <begin position="462"/>
        <end position="473"/>
    </location>
</feature>
<keyword evidence="5 19" id="KW-0812">Transmembrane</keyword>
<comment type="subunit">
    <text evidence="16">Cis- and trans-homodimer. Can form trans-heterodimers.</text>
</comment>
<keyword evidence="6" id="KW-0732">Signal</keyword>
<proteinExistence type="inferred from homology"/>
<reference evidence="21" key="3">
    <citation type="submission" date="2025-09" db="UniProtKB">
        <authorList>
            <consortium name="Ensembl"/>
        </authorList>
    </citation>
    <scope>IDENTIFICATION</scope>
</reference>
<feature type="compositionally biased region" description="Basic and acidic residues" evidence="18">
    <location>
        <begin position="440"/>
        <end position="453"/>
    </location>
</feature>
<evidence type="ECO:0000256" key="10">
    <source>
        <dbReference type="ARBA" id="ARBA00022989"/>
    </source>
</evidence>
<evidence type="ECO:0000256" key="8">
    <source>
        <dbReference type="ARBA" id="ARBA00022889"/>
    </source>
</evidence>
<evidence type="ECO:0000256" key="3">
    <source>
        <dbReference type="ARBA" id="ARBA00007810"/>
    </source>
</evidence>
<dbReference type="InParanoid" id="A0A3P8W3V4"/>
<comment type="function">
    <text evidence="15">Cell adhesion molecule that promotes cell-cell contacts and plays important roles in the development of the nervous system. Acts by forming homophilic or heterophilic trans-dimers.</text>
</comment>
<keyword evidence="12" id="KW-1015">Disulfide bond</keyword>
<dbReference type="FunCoup" id="A0A3P8W3V4">
    <property type="interactions" value="1106"/>
</dbReference>
<dbReference type="InterPro" id="IPR051427">
    <property type="entry name" value="Nectin/Nectin-like"/>
</dbReference>
<dbReference type="KEGG" id="csem:103395321"/>
<accession>A0A3P8W3V4</accession>
<evidence type="ECO:0000256" key="19">
    <source>
        <dbReference type="SAM" id="Phobius"/>
    </source>
</evidence>
<keyword evidence="8" id="KW-0130">Cell adhesion</keyword>
<evidence type="ECO:0000256" key="11">
    <source>
        <dbReference type="ARBA" id="ARBA00023136"/>
    </source>
</evidence>
<organism evidence="21 22">
    <name type="scientific">Cynoglossus semilaevis</name>
    <name type="common">Tongue sole</name>
    <dbReference type="NCBI Taxonomy" id="244447"/>
    <lineage>
        <taxon>Eukaryota</taxon>
        <taxon>Metazoa</taxon>
        <taxon>Chordata</taxon>
        <taxon>Craniata</taxon>
        <taxon>Vertebrata</taxon>
        <taxon>Euteleostomi</taxon>
        <taxon>Actinopterygii</taxon>
        <taxon>Neopterygii</taxon>
        <taxon>Teleostei</taxon>
        <taxon>Neoteleostei</taxon>
        <taxon>Acanthomorphata</taxon>
        <taxon>Carangaria</taxon>
        <taxon>Pleuronectiformes</taxon>
        <taxon>Pleuronectoidei</taxon>
        <taxon>Cynoglossidae</taxon>
        <taxon>Cynoglossinae</taxon>
        <taxon>Cynoglossus</taxon>
    </lineage>
</organism>
<dbReference type="GeneID" id="103395321"/>
<dbReference type="OMA" id="FLPEDCY"/>
<dbReference type="CTD" id="541491"/>
<keyword evidence="11 19" id="KW-0472">Membrane</keyword>
<evidence type="ECO:0000256" key="1">
    <source>
        <dbReference type="ARBA" id="ARBA00004251"/>
    </source>
</evidence>
<feature type="region of interest" description="Disordered" evidence="18">
    <location>
        <begin position="420"/>
        <end position="473"/>
    </location>
</feature>
<dbReference type="PANTHER" id="PTHR23277">
    <property type="entry name" value="NECTIN-RELATED"/>
    <property type="match status" value="1"/>
</dbReference>
<keyword evidence="4" id="KW-1003">Cell membrane</keyword>
<dbReference type="InterPro" id="IPR036179">
    <property type="entry name" value="Ig-like_dom_sf"/>
</dbReference>
<dbReference type="FunFam" id="2.60.40.10:FF:000304">
    <property type="entry name" value="Nectin cell adhesion molecule 1"/>
    <property type="match status" value="1"/>
</dbReference>
<dbReference type="AlphaFoldDB" id="A0A3P8W3V4"/>
<evidence type="ECO:0000313" key="22">
    <source>
        <dbReference type="Proteomes" id="UP000265120"/>
    </source>
</evidence>
<name>A0A3P8W3V4_CYNSE</name>
<dbReference type="Proteomes" id="UP000265120">
    <property type="component" value="Chromosome 19"/>
</dbReference>
<evidence type="ECO:0000259" key="20">
    <source>
        <dbReference type="PROSITE" id="PS50835"/>
    </source>
</evidence>
<dbReference type="GeneTree" id="ENSGT00940000156028"/>
<evidence type="ECO:0000256" key="6">
    <source>
        <dbReference type="ARBA" id="ARBA00022729"/>
    </source>
</evidence>
<dbReference type="SMART" id="SM00408">
    <property type="entry name" value="IGc2"/>
    <property type="match status" value="2"/>
</dbReference>
<evidence type="ECO:0000256" key="13">
    <source>
        <dbReference type="ARBA" id="ARBA00023180"/>
    </source>
</evidence>
<reference evidence="21" key="2">
    <citation type="submission" date="2025-08" db="UniProtKB">
        <authorList>
            <consortium name="Ensembl"/>
        </authorList>
    </citation>
    <scope>IDENTIFICATION</scope>
</reference>
<feature type="transmembrane region" description="Helical" evidence="19">
    <location>
        <begin position="376"/>
        <end position="400"/>
    </location>
</feature>
<dbReference type="SMART" id="SM00406">
    <property type="entry name" value="IGv"/>
    <property type="match status" value="2"/>
</dbReference>
<comment type="subcellular location">
    <subcellularLocation>
        <location evidence="2">Cell junction</location>
        <location evidence="2">Adherens junction</location>
    </subcellularLocation>
    <subcellularLocation>
        <location evidence="1">Cell membrane</location>
        <topology evidence="1">Single-pass type I membrane protein</topology>
    </subcellularLocation>
</comment>
<evidence type="ECO:0000256" key="2">
    <source>
        <dbReference type="ARBA" id="ARBA00004536"/>
    </source>
</evidence>
<keyword evidence="22" id="KW-1185">Reference proteome</keyword>
<comment type="similarity">
    <text evidence="3">Belongs to the nectin family.</text>
</comment>
<dbReference type="Pfam" id="PF13927">
    <property type="entry name" value="Ig_3"/>
    <property type="match status" value="1"/>
</dbReference>
<keyword evidence="10 19" id="KW-1133">Transmembrane helix</keyword>
<dbReference type="PROSITE" id="PS50835">
    <property type="entry name" value="IG_LIKE"/>
    <property type="match status" value="3"/>
</dbReference>
<dbReference type="PANTHER" id="PTHR23277:SF12">
    <property type="entry name" value="NECTIN-3"/>
    <property type="match status" value="1"/>
</dbReference>
<dbReference type="GO" id="GO:0043296">
    <property type="term" value="C:apical junction complex"/>
    <property type="evidence" value="ECO:0007669"/>
    <property type="project" value="TreeGrafter"/>
</dbReference>
<sequence length="541" mass="60556">MSSASERRFYSQFGLFHLLCSVTGMWGSQVLVPHRVSAVLGKNVTLECRLEVEANLTLTQSSWERRLPSGTVTVAVYNPQEGISIPPEFGHRLYFRSPSSHDATIVLEKVGFADVGIYTCKVATFPMGNAQASTTVTVFVEPKVYVSASSTVLIDGGNKTLVATCVAEGARPPAEVSWESNLIGQSEVQLIDEVNGTTTTQVRYLWQPTRNFQGHAVTCVIRHPALQSDFRIPYLLNVQFAPDISVVGYDGDWYVGRENVRMTCRANANPPAHHFRWIRLDGKMPQGVKTINSTLLFLRALKRNDSGVYRCEVANDISLRSRDVRILIRDPPTVSSTITAPLLTGSASSVLVNERDHVLLSSPTLKALPERNHGSIMNGAVGGALFLLLLLFLVGACYLWKQQSLQWSYYTKKYQSNVDLQKPPTQPELHATKSGKSASRHRDHDREEWGDCQHKHKREHNFNSSHNGDNYTVNGYTRAVRESTHHGQQHNQHQEHLQYSRHAKRQEVNAPPFLLDDDSVPDGDFVSHTDGSVISRKEWYV</sequence>
<evidence type="ECO:0000256" key="17">
    <source>
        <dbReference type="ARBA" id="ARBA00082570"/>
    </source>
</evidence>
<dbReference type="OrthoDB" id="9442762at2759"/>
<keyword evidence="14" id="KW-0393">Immunoglobulin domain</keyword>
<dbReference type="Pfam" id="PF08205">
    <property type="entry name" value="C2-set_2"/>
    <property type="match status" value="1"/>
</dbReference>
<dbReference type="SUPFAM" id="SSF48726">
    <property type="entry name" value="Immunoglobulin"/>
    <property type="match status" value="3"/>
</dbReference>
<reference evidence="21 22" key="1">
    <citation type="journal article" date="2014" name="Nat. Genet.">
        <title>Whole-genome sequence of a flatfish provides insights into ZW sex chromosome evolution and adaptation to a benthic lifestyle.</title>
        <authorList>
            <person name="Chen S."/>
            <person name="Zhang G."/>
            <person name="Shao C."/>
            <person name="Huang Q."/>
            <person name="Liu G."/>
            <person name="Zhang P."/>
            <person name="Song W."/>
            <person name="An N."/>
            <person name="Chalopin D."/>
            <person name="Volff J.N."/>
            <person name="Hong Y."/>
            <person name="Li Q."/>
            <person name="Sha Z."/>
            <person name="Zhou H."/>
            <person name="Xie M."/>
            <person name="Yu Q."/>
            <person name="Liu Y."/>
            <person name="Xiang H."/>
            <person name="Wang N."/>
            <person name="Wu K."/>
            <person name="Yang C."/>
            <person name="Zhou Q."/>
            <person name="Liao X."/>
            <person name="Yang L."/>
            <person name="Hu Q."/>
            <person name="Zhang J."/>
            <person name="Meng L."/>
            <person name="Jin L."/>
            <person name="Tian Y."/>
            <person name="Lian J."/>
            <person name="Yang J."/>
            <person name="Miao G."/>
            <person name="Liu S."/>
            <person name="Liang Z."/>
            <person name="Yan F."/>
            <person name="Li Y."/>
            <person name="Sun B."/>
            <person name="Zhang H."/>
            <person name="Zhang J."/>
            <person name="Zhu Y."/>
            <person name="Du M."/>
            <person name="Zhao Y."/>
            <person name="Schartl M."/>
            <person name="Tang Q."/>
            <person name="Wang J."/>
        </authorList>
    </citation>
    <scope>NUCLEOTIDE SEQUENCE</scope>
</reference>
<keyword evidence="7" id="KW-0677">Repeat</keyword>
<keyword evidence="9" id="KW-0965">Cell junction</keyword>
<protein>
    <recommendedName>
        <fullName evidence="17">Nectin cell adhesion molecule 3</fullName>
    </recommendedName>
</protein>
<dbReference type="GO" id="GO:0007156">
    <property type="term" value="P:homophilic cell adhesion via plasma membrane adhesion molecules"/>
    <property type="evidence" value="ECO:0007669"/>
    <property type="project" value="TreeGrafter"/>
</dbReference>
<dbReference type="STRING" id="244447.ENSCSEP00000022238"/>
<keyword evidence="13" id="KW-0325">Glycoprotein</keyword>
<dbReference type="InterPro" id="IPR003598">
    <property type="entry name" value="Ig_sub2"/>
</dbReference>
<dbReference type="InterPro" id="IPR013162">
    <property type="entry name" value="CD80_C2-set"/>
</dbReference>
<dbReference type="SMART" id="SM00409">
    <property type="entry name" value="IG"/>
    <property type="match status" value="2"/>
</dbReference>
<feature type="domain" description="Ig-like" evidence="20">
    <location>
        <begin position="142"/>
        <end position="231"/>
    </location>
</feature>
<dbReference type="GO" id="GO:0005886">
    <property type="term" value="C:plasma membrane"/>
    <property type="evidence" value="ECO:0007669"/>
    <property type="project" value="UniProtKB-SubCell"/>
</dbReference>
<dbReference type="GO" id="GO:0005912">
    <property type="term" value="C:adherens junction"/>
    <property type="evidence" value="ECO:0007669"/>
    <property type="project" value="UniProtKB-SubCell"/>
</dbReference>
<dbReference type="InterPro" id="IPR003599">
    <property type="entry name" value="Ig_sub"/>
</dbReference>
<dbReference type="InterPro" id="IPR013783">
    <property type="entry name" value="Ig-like_fold"/>
</dbReference>
<dbReference type="FunFam" id="2.60.40.10:FF:000298">
    <property type="entry name" value="Nectin cell adhesion molecule 3"/>
    <property type="match status" value="1"/>
</dbReference>
<dbReference type="Ensembl" id="ENSCSET00000022522.1">
    <property type="protein sequence ID" value="ENSCSEP00000022238.1"/>
    <property type="gene ID" value="ENSCSEG00000014174.1"/>
</dbReference>
<evidence type="ECO:0000256" key="7">
    <source>
        <dbReference type="ARBA" id="ARBA00022737"/>
    </source>
</evidence>
<evidence type="ECO:0000256" key="4">
    <source>
        <dbReference type="ARBA" id="ARBA00022475"/>
    </source>
</evidence>
<dbReference type="RefSeq" id="XP_008331209.1">
    <property type="nucleotide sequence ID" value="XM_008332987.3"/>
</dbReference>
<dbReference type="FunFam" id="2.60.40.10:FF:001185">
    <property type="entry name" value="Nectin cell adhesion molecule 3b"/>
    <property type="match status" value="1"/>
</dbReference>
<evidence type="ECO:0000256" key="16">
    <source>
        <dbReference type="ARBA" id="ARBA00062858"/>
    </source>
</evidence>
<evidence type="ECO:0000256" key="9">
    <source>
        <dbReference type="ARBA" id="ARBA00022949"/>
    </source>
</evidence>
<dbReference type="Pfam" id="PF07686">
    <property type="entry name" value="V-set"/>
    <property type="match status" value="1"/>
</dbReference>
<evidence type="ECO:0000313" key="21">
    <source>
        <dbReference type="Ensembl" id="ENSCSEP00000022238.1"/>
    </source>
</evidence>
<evidence type="ECO:0000256" key="12">
    <source>
        <dbReference type="ARBA" id="ARBA00023157"/>
    </source>
</evidence>
<evidence type="ECO:0000256" key="5">
    <source>
        <dbReference type="ARBA" id="ARBA00022692"/>
    </source>
</evidence>
<evidence type="ECO:0000256" key="15">
    <source>
        <dbReference type="ARBA" id="ARBA00058274"/>
    </source>
</evidence>
<dbReference type="InterPro" id="IPR013106">
    <property type="entry name" value="Ig_V-set"/>
</dbReference>
<evidence type="ECO:0000256" key="14">
    <source>
        <dbReference type="ARBA" id="ARBA00023319"/>
    </source>
</evidence>
<dbReference type="InterPro" id="IPR007110">
    <property type="entry name" value="Ig-like_dom"/>
</dbReference>
<feature type="domain" description="Ig-like" evidence="20">
    <location>
        <begin position="242"/>
        <end position="327"/>
    </location>
</feature>
<evidence type="ECO:0000256" key="18">
    <source>
        <dbReference type="SAM" id="MobiDB-lite"/>
    </source>
</evidence>
<dbReference type="GO" id="GO:0007157">
    <property type="term" value="P:heterophilic cell-cell adhesion via plasma membrane cell adhesion molecules"/>
    <property type="evidence" value="ECO:0007669"/>
    <property type="project" value="TreeGrafter"/>
</dbReference>
<dbReference type="Gene3D" id="2.60.40.10">
    <property type="entry name" value="Immunoglobulins"/>
    <property type="match status" value="3"/>
</dbReference>